<sequence>MTASVSAIPTSRPWPLVFWAVLGSAFLALQLNVYAAWIGSDDFRPSERGSDPIPDYSRWAMTIYEVLSLATLAIALVWFVRGWRRSGHLDTTRLMMIGWLSAYWLDPFLNFLRPMFTYNAYAFNYGCWCEFIPGWQTPNGSRIAEPLLIDGPAYFYSFAGTALIGLAFMRKAQARFPRLGIAGLTLAGFSGVWLSMGLLDIVATRYLHFDAWPGAFHAWSFWGGDFYQFPIYEFILFPSTFIACAFLLMHADARGYTAIERGIEHFASSPRLATVMRILAFIAFCNVLNLAYTTAMGVHALYVDPWPGNMPSWLSNEQVPIGAH</sequence>
<evidence type="ECO:0000313" key="3">
    <source>
        <dbReference type="Proteomes" id="UP000077752"/>
    </source>
</evidence>
<proteinExistence type="predicted"/>
<feature type="transmembrane region" description="Helical" evidence="1">
    <location>
        <begin position="227"/>
        <end position="249"/>
    </location>
</feature>
<dbReference type="InterPro" id="IPR033459">
    <property type="entry name" value="AveC-like"/>
</dbReference>
<feature type="transmembrane region" description="Helical" evidence="1">
    <location>
        <begin position="59"/>
        <end position="80"/>
    </location>
</feature>
<accession>A0A177SV21</accession>
<name>A0A177SV21_PSEPU</name>
<dbReference type="Proteomes" id="UP000077752">
    <property type="component" value="Unassembled WGS sequence"/>
</dbReference>
<feature type="transmembrane region" description="Helical" evidence="1">
    <location>
        <begin position="153"/>
        <end position="169"/>
    </location>
</feature>
<keyword evidence="1" id="KW-1133">Transmembrane helix</keyword>
<dbReference type="Pfam" id="PF17198">
    <property type="entry name" value="AveC_like"/>
    <property type="match status" value="1"/>
</dbReference>
<dbReference type="EMBL" id="LUCV01000004">
    <property type="protein sequence ID" value="OAI94808.1"/>
    <property type="molecule type" value="Genomic_DNA"/>
</dbReference>
<dbReference type="AlphaFoldDB" id="A0A177SV21"/>
<evidence type="ECO:0000313" key="2">
    <source>
        <dbReference type="EMBL" id="OAI94808.1"/>
    </source>
</evidence>
<feature type="transmembrane region" description="Helical" evidence="1">
    <location>
        <begin position="278"/>
        <end position="302"/>
    </location>
</feature>
<dbReference type="RefSeq" id="WP_064301379.1">
    <property type="nucleotide sequence ID" value="NZ_LUCV01000004.1"/>
</dbReference>
<evidence type="ECO:0008006" key="4">
    <source>
        <dbReference type="Google" id="ProtNLM"/>
    </source>
</evidence>
<keyword evidence="1" id="KW-0472">Membrane</keyword>
<reference evidence="2 3" key="1">
    <citation type="submission" date="2016-03" db="EMBL/GenBank/DDBJ databases">
        <title>Draft Genome Assembly of Pseudomonas putida strain CBF10-2.</title>
        <authorList>
            <person name="Iyer R.S."/>
            <person name="Damania A."/>
        </authorList>
    </citation>
    <scope>NUCLEOTIDE SEQUENCE [LARGE SCALE GENOMIC DNA]</scope>
    <source>
        <strain evidence="2 3">CBF10-2</strain>
    </source>
</reference>
<comment type="caution">
    <text evidence="2">The sequence shown here is derived from an EMBL/GenBank/DDBJ whole genome shotgun (WGS) entry which is preliminary data.</text>
</comment>
<keyword evidence="1" id="KW-0812">Transmembrane</keyword>
<organism evidence="2 3">
    <name type="scientific">Pseudomonas putida</name>
    <name type="common">Arthrobacter siderocapsulatus</name>
    <dbReference type="NCBI Taxonomy" id="303"/>
    <lineage>
        <taxon>Bacteria</taxon>
        <taxon>Pseudomonadati</taxon>
        <taxon>Pseudomonadota</taxon>
        <taxon>Gammaproteobacteria</taxon>
        <taxon>Pseudomonadales</taxon>
        <taxon>Pseudomonadaceae</taxon>
        <taxon>Pseudomonas</taxon>
    </lineage>
</organism>
<protein>
    <recommendedName>
        <fullName evidence="4">Spirocyclase, AveC family</fullName>
    </recommendedName>
</protein>
<feature type="transmembrane region" description="Helical" evidence="1">
    <location>
        <begin position="181"/>
        <end position="207"/>
    </location>
</feature>
<gene>
    <name evidence="2" type="ORF">AYO28_07205</name>
</gene>
<feature type="transmembrane region" description="Helical" evidence="1">
    <location>
        <begin position="92"/>
        <end position="112"/>
    </location>
</feature>
<evidence type="ECO:0000256" key="1">
    <source>
        <dbReference type="SAM" id="Phobius"/>
    </source>
</evidence>